<dbReference type="AlphaFoldDB" id="A0A8J5HXG7"/>
<keyword evidence="1" id="KW-0479">Metal-binding</keyword>
<evidence type="ECO:0000259" key="2">
    <source>
        <dbReference type="PROSITE" id="PS50089"/>
    </source>
</evidence>
<accession>A0A8J5HXG7</accession>
<dbReference type="SUPFAM" id="SSF57850">
    <property type="entry name" value="RING/U-box"/>
    <property type="match status" value="1"/>
</dbReference>
<dbReference type="GO" id="GO:0008270">
    <property type="term" value="F:zinc ion binding"/>
    <property type="evidence" value="ECO:0007669"/>
    <property type="project" value="UniProtKB-KW"/>
</dbReference>
<protein>
    <recommendedName>
        <fullName evidence="2">RING-type domain-containing protein</fullName>
    </recommendedName>
</protein>
<sequence>MRPSPPTAASPVKGVVLVDLPPWIAISGGVELCVMARARVQLDRLVRASIAPTPRLIIRFCRRTFPSPEHPRESVGFVIHQPFYLLMQQQAWERETRVMLARVVANYVRRANLDLLAEAFRDYTSSTVRPQQRPLQQRFQASIYYDGGGGLKTVDAEEPDSCSICLEDFEMAAPVLTMPCSYLFHAACLKKWLEQSCSCPLYRFSLPQEE</sequence>
<dbReference type="Proteomes" id="UP000734854">
    <property type="component" value="Unassembled WGS sequence"/>
</dbReference>
<proteinExistence type="predicted"/>
<dbReference type="InterPro" id="IPR051826">
    <property type="entry name" value="E3_ubiquitin-ligase_domain"/>
</dbReference>
<dbReference type="Pfam" id="PF13639">
    <property type="entry name" value="zf-RING_2"/>
    <property type="match status" value="1"/>
</dbReference>
<dbReference type="GO" id="GO:0061630">
    <property type="term" value="F:ubiquitin protein ligase activity"/>
    <property type="evidence" value="ECO:0007669"/>
    <property type="project" value="TreeGrafter"/>
</dbReference>
<dbReference type="Gene3D" id="3.30.40.10">
    <property type="entry name" value="Zinc/RING finger domain, C3HC4 (zinc finger)"/>
    <property type="match status" value="1"/>
</dbReference>
<evidence type="ECO:0000313" key="3">
    <source>
        <dbReference type="EMBL" id="KAG6538121.1"/>
    </source>
</evidence>
<dbReference type="SMART" id="SM00184">
    <property type="entry name" value="RING"/>
    <property type="match status" value="1"/>
</dbReference>
<dbReference type="InterPro" id="IPR001841">
    <property type="entry name" value="Znf_RING"/>
</dbReference>
<dbReference type="PROSITE" id="PS50089">
    <property type="entry name" value="ZF_RING_2"/>
    <property type="match status" value="1"/>
</dbReference>
<name>A0A8J5HXG7_ZINOF</name>
<keyword evidence="1" id="KW-0862">Zinc</keyword>
<dbReference type="GO" id="GO:0006511">
    <property type="term" value="P:ubiquitin-dependent protein catabolic process"/>
    <property type="evidence" value="ECO:0007669"/>
    <property type="project" value="TreeGrafter"/>
</dbReference>
<gene>
    <name evidence="3" type="ORF">ZIOFF_003232</name>
</gene>
<dbReference type="PANTHER" id="PTHR22765">
    <property type="entry name" value="RING FINGER AND PROTEASE ASSOCIATED DOMAIN-CONTAINING"/>
    <property type="match status" value="1"/>
</dbReference>
<evidence type="ECO:0000313" key="4">
    <source>
        <dbReference type="Proteomes" id="UP000734854"/>
    </source>
</evidence>
<evidence type="ECO:0000256" key="1">
    <source>
        <dbReference type="PROSITE-ProRule" id="PRU00175"/>
    </source>
</evidence>
<keyword evidence="4" id="KW-1185">Reference proteome</keyword>
<dbReference type="InterPro" id="IPR013083">
    <property type="entry name" value="Znf_RING/FYVE/PHD"/>
</dbReference>
<organism evidence="3 4">
    <name type="scientific">Zingiber officinale</name>
    <name type="common">Ginger</name>
    <name type="synonym">Amomum zingiber</name>
    <dbReference type="NCBI Taxonomy" id="94328"/>
    <lineage>
        <taxon>Eukaryota</taxon>
        <taxon>Viridiplantae</taxon>
        <taxon>Streptophyta</taxon>
        <taxon>Embryophyta</taxon>
        <taxon>Tracheophyta</taxon>
        <taxon>Spermatophyta</taxon>
        <taxon>Magnoliopsida</taxon>
        <taxon>Liliopsida</taxon>
        <taxon>Zingiberales</taxon>
        <taxon>Zingiberaceae</taxon>
        <taxon>Zingiber</taxon>
    </lineage>
</organism>
<dbReference type="EMBL" id="JACMSC010000001">
    <property type="protein sequence ID" value="KAG6538121.1"/>
    <property type="molecule type" value="Genomic_DNA"/>
</dbReference>
<keyword evidence="1" id="KW-0863">Zinc-finger</keyword>
<reference evidence="3 4" key="1">
    <citation type="submission" date="2020-08" db="EMBL/GenBank/DDBJ databases">
        <title>Plant Genome Project.</title>
        <authorList>
            <person name="Zhang R.-G."/>
        </authorList>
    </citation>
    <scope>NUCLEOTIDE SEQUENCE [LARGE SCALE GENOMIC DNA]</scope>
    <source>
        <tissue evidence="3">Rhizome</tissue>
    </source>
</reference>
<feature type="domain" description="RING-type" evidence="2">
    <location>
        <begin position="162"/>
        <end position="203"/>
    </location>
</feature>
<comment type="caution">
    <text evidence="3">The sequence shown here is derived from an EMBL/GenBank/DDBJ whole genome shotgun (WGS) entry which is preliminary data.</text>
</comment>